<dbReference type="PANTHER" id="PTHR24261:SF7">
    <property type="entry name" value="KRINGLE DOMAIN-CONTAINING PROTEIN"/>
    <property type="match status" value="1"/>
</dbReference>
<sequence length="325" mass="36357">METYKLILVVCVMLALVSALPRQRAERSVQQADDEVQREKRSGPRRPNSRIIGGILDAFETAVEAVGDLFSSSSESEGDDECEPITVARSGRGGGRGRGRDDSDDRDDSGGRSRVGGRSHGGRSRGKNSRGNKGCRTTEDANSQDENYSRGKEQEGPVGAFRHVPNAAIPGHNKERHSDVSASQCATLCLETTDFMCYSFDYDRANKRCWLSNKNSQVISLKTNFRNDPYDYYERKGVECFVMWDKSDYRGTKTTTVGGETCQKWSSQSPHSHIRTEERYPNMGLGDHNYCRNPDGEEDTWCYTSNPNVRWEFCDVGQPGQTCDP</sequence>
<reference evidence="9" key="1">
    <citation type="submission" date="2025-08" db="UniProtKB">
        <authorList>
            <consortium name="RefSeq"/>
        </authorList>
    </citation>
    <scope>IDENTIFICATION</scope>
    <source>
        <tissue evidence="9">Testes</tissue>
    </source>
</reference>
<evidence type="ECO:0000256" key="5">
    <source>
        <dbReference type="SAM" id="SignalP"/>
    </source>
</evidence>
<name>A0ABM0MLG5_SACKO</name>
<dbReference type="SUPFAM" id="SSF57414">
    <property type="entry name" value="Hairpin loop containing domain-like"/>
    <property type="match status" value="1"/>
</dbReference>
<keyword evidence="2 3" id="KW-1015">Disulfide bond</keyword>
<accession>A0ABM0MLG5</accession>
<dbReference type="PANTHER" id="PTHR24261">
    <property type="entry name" value="PLASMINOGEN-RELATED"/>
    <property type="match status" value="1"/>
</dbReference>
<keyword evidence="1 3" id="KW-0420">Kringle</keyword>
<dbReference type="RefSeq" id="XP_006820856.1">
    <property type="nucleotide sequence ID" value="XM_006820793.1"/>
</dbReference>
<dbReference type="PROSITE" id="PS00021">
    <property type="entry name" value="KRINGLE_1"/>
    <property type="match status" value="1"/>
</dbReference>
<dbReference type="Proteomes" id="UP000694865">
    <property type="component" value="Unplaced"/>
</dbReference>
<comment type="caution">
    <text evidence="3">Lacks conserved residue(s) required for the propagation of feature annotation.</text>
</comment>
<dbReference type="Pfam" id="PF00051">
    <property type="entry name" value="Kringle"/>
    <property type="match status" value="1"/>
</dbReference>
<evidence type="ECO:0000259" key="7">
    <source>
        <dbReference type="PROSITE" id="PS50948"/>
    </source>
</evidence>
<feature type="region of interest" description="Disordered" evidence="4">
    <location>
        <begin position="23"/>
        <end position="50"/>
    </location>
</feature>
<feature type="chain" id="PRO_5047511881" evidence="5">
    <location>
        <begin position="20"/>
        <end position="325"/>
    </location>
</feature>
<dbReference type="GeneID" id="102803543"/>
<gene>
    <name evidence="9" type="primary">LOC102803543</name>
</gene>
<dbReference type="CDD" id="cd01099">
    <property type="entry name" value="PAN_AP_HGF"/>
    <property type="match status" value="1"/>
</dbReference>
<dbReference type="PROSITE" id="PS50948">
    <property type="entry name" value="PAN"/>
    <property type="match status" value="1"/>
</dbReference>
<dbReference type="SMART" id="SM00473">
    <property type="entry name" value="PAN_AP"/>
    <property type="match status" value="1"/>
</dbReference>
<feature type="domain" description="Apple" evidence="7">
    <location>
        <begin position="135"/>
        <end position="240"/>
    </location>
</feature>
<proteinExistence type="predicted"/>
<evidence type="ECO:0000256" key="3">
    <source>
        <dbReference type="PROSITE-ProRule" id="PRU00121"/>
    </source>
</evidence>
<feature type="compositionally biased region" description="Basic and acidic residues" evidence="4">
    <location>
        <begin position="98"/>
        <end position="111"/>
    </location>
</feature>
<evidence type="ECO:0000256" key="1">
    <source>
        <dbReference type="ARBA" id="ARBA00022572"/>
    </source>
</evidence>
<keyword evidence="8" id="KW-1185">Reference proteome</keyword>
<dbReference type="InterPro" id="IPR013806">
    <property type="entry name" value="Kringle-like"/>
</dbReference>
<dbReference type="CDD" id="cd00108">
    <property type="entry name" value="KR"/>
    <property type="match status" value="1"/>
</dbReference>
<dbReference type="SUPFAM" id="SSF57440">
    <property type="entry name" value="Kringle-like"/>
    <property type="match status" value="1"/>
</dbReference>
<evidence type="ECO:0000313" key="9">
    <source>
        <dbReference type="RefSeq" id="XP_006820856.1"/>
    </source>
</evidence>
<keyword evidence="5" id="KW-0732">Signal</keyword>
<feature type="disulfide bond" evidence="3">
    <location>
        <begin position="291"/>
        <end position="314"/>
    </location>
</feature>
<dbReference type="Gene3D" id="3.50.4.10">
    <property type="entry name" value="Hepatocyte Growth Factor"/>
    <property type="match status" value="1"/>
</dbReference>
<protein>
    <submittedName>
        <fullName evidence="9">Uncharacterized protein LOC102803543</fullName>
    </submittedName>
</protein>
<feature type="signal peptide" evidence="5">
    <location>
        <begin position="1"/>
        <end position="19"/>
    </location>
</feature>
<feature type="non-terminal residue" evidence="9">
    <location>
        <position position="325"/>
    </location>
</feature>
<evidence type="ECO:0000313" key="8">
    <source>
        <dbReference type="Proteomes" id="UP000694865"/>
    </source>
</evidence>
<feature type="compositionally biased region" description="Basic residues" evidence="4">
    <location>
        <begin position="115"/>
        <end position="130"/>
    </location>
</feature>
<feature type="region of interest" description="Disordered" evidence="4">
    <location>
        <begin position="71"/>
        <end position="177"/>
    </location>
</feature>
<feature type="domain" description="Kringle" evidence="6">
    <location>
        <begin position="248"/>
        <end position="323"/>
    </location>
</feature>
<dbReference type="PROSITE" id="PS50070">
    <property type="entry name" value="KRINGLE_2"/>
    <property type="match status" value="1"/>
</dbReference>
<evidence type="ECO:0000259" key="6">
    <source>
        <dbReference type="PROSITE" id="PS50070"/>
    </source>
</evidence>
<evidence type="ECO:0000256" key="2">
    <source>
        <dbReference type="ARBA" id="ARBA00023157"/>
    </source>
</evidence>
<organism evidence="8 9">
    <name type="scientific">Saccoglossus kowalevskii</name>
    <name type="common">Acorn worm</name>
    <dbReference type="NCBI Taxonomy" id="10224"/>
    <lineage>
        <taxon>Eukaryota</taxon>
        <taxon>Metazoa</taxon>
        <taxon>Hemichordata</taxon>
        <taxon>Enteropneusta</taxon>
        <taxon>Harrimaniidae</taxon>
        <taxon>Saccoglossus</taxon>
    </lineage>
</organism>
<dbReference type="Pfam" id="PF00024">
    <property type="entry name" value="PAN_1"/>
    <property type="match status" value="1"/>
</dbReference>
<dbReference type="SMART" id="SM00130">
    <property type="entry name" value="KR"/>
    <property type="match status" value="1"/>
</dbReference>
<dbReference type="InterPro" id="IPR038178">
    <property type="entry name" value="Kringle_sf"/>
</dbReference>
<dbReference type="PRINTS" id="PR00018">
    <property type="entry name" value="KRINGLE"/>
</dbReference>
<dbReference type="InterPro" id="IPR000001">
    <property type="entry name" value="Kringle"/>
</dbReference>
<dbReference type="InterPro" id="IPR018056">
    <property type="entry name" value="Kringle_CS"/>
</dbReference>
<dbReference type="InterPro" id="IPR003609">
    <property type="entry name" value="Pan_app"/>
</dbReference>
<dbReference type="Gene3D" id="2.40.20.10">
    <property type="entry name" value="Plasminogen Kringle 4"/>
    <property type="match status" value="1"/>
</dbReference>
<dbReference type="InterPro" id="IPR050759">
    <property type="entry name" value="Serine_protease_kringle"/>
</dbReference>
<evidence type="ECO:0000256" key="4">
    <source>
        <dbReference type="SAM" id="MobiDB-lite"/>
    </source>
</evidence>